<dbReference type="OrthoDB" id="1523598at2"/>
<dbReference type="Pfam" id="PF01464">
    <property type="entry name" value="SLT"/>
    <property type="match status" value="1"/>
</dbReference>
<dbReference type="InterPro" id="IPR036365">
    <property type="entry name" value="PGBD-like_sf"/>
</dbReference>
<dbReference type="RefSeq" id="WP_132545897.1">
    <property type="nucleotide sequence ID" value="NZ_SLWY01000039.1"/>
</dbReference>
<organism evidence="3 4">
    <name type="scientific">Plasticicumulans lactativorans</name>
    <dbReference type="NCBI Taxonomy" id="1133106"/>
    <lineage>
        <taxon>Bacteria</taxon>
        <taxon>Pseudomonadati</taxon>
        <taxon>Pseudomonadota</taxon>
        <taxon>Gammaproteobacteria</taxon>
        <taxon>Candidatus Competibacteraceae</taxon>
        <taxon>Plasticicumulans</taxon>
    </lineage>
</organism>
<reference evidence="3 4" key="1">
    <citation type="submission" date="2019-03" db="EMBL/GenBank/DDBJ databases">
        <title>Genomic Encyclopedia of Type Strains, Phase IV (KMG-IV): sequencing the most valuable type-strain genomes for metagenomic binning, comparative biology and taxonomic classification.</title>
        <authorList>
            <person name="Goeker M."/>
        </authorList>
    </citation>
    <scope>NUCLEOTIDE SEQUENCE [LARGE SCALE GENOMIC DNA]</scope>
    <source>
        <strain evidence="3 4">DSM 25287</strain>
    </source>
</reference>
<dbReference type="InterPro" id="IPR008258">
    <property type="entry name" value="Transglycosylase_SLT_dom_1"/>
</dbReference>
<evidence type="ECO:0000259" key="2">
    <source>
        <dbReference type="Pfam" id="PF01471"/>
    </source>
</evidence>
<evidence type="ECO:0000313" key="4">
    <source>
        <dbReference type="Proteomes" id="UP000295765"/>
    </source>
</evidence>
<proteinExistence type="predicted"/>
<feature type="domain" description="Peptidoglycan binding-like" evidence="2">
    <location>
        <begin position="15"/>
        <end position="72"/>
    </location>
</feature>
<protein>
    <submittedName>
        <fullName evidence="3">Transglycosylase-like protein with SLT domain</fullName>
    </submittedName>
</protein>
<evidence type="ECO:0000313" key="3">
    <source>
        <dbReference type="EMBL" id="TCO75786.1"/>
    </source>
</evidence>
<dbReference type="InterPro" id="IPR023346">
    <property type="entry name" value="Lysozyme-like_dom_sf"/>
</dbReference>
<dbReference type="Proteomes" id="UP000295765">
    <property type="component" value="Unassembled WGS sequence"/>
</dbReference>
<gene>
    <name evidence="3" type="ORF">EV699_1394</name>
</gene>
<dbReference type="Pfam" id="PF01471">
    <property type="entry name" value="PG_binding_1"/>
    <property type="match status" value="1"/>
</dbReference>
<evidence type="ECO:0000259" key="1">
    <source>
        <dbReference type="Pfam" id="PF01464"/>
    </source>
</evidence>
<dbReference type="InterPro" id="IPR002477">
    <property type="entry name" value="Peptidoglycan-bd-like"/>
</dbReference>
<dbReference type="AlphaFoldDB" id="A0A4R2KX01"/>
<dbReference type="SUPFAM" id="SSF53955">
    <property type="entry name" value="Lysozyme-like"/>
    <property type="match status" value="1"/>
</dbReference>
<dbReference type="Gene3D" id="1.10.530.10">
    <property type="match status" value="1"/>
</dbReference>
<feature type="domain" description="Transglycosylase SLT" evidence="1">
    <location>
        <begin position="156"/>
        <end position="263"/>
    </location>
</feature>
<dbReference type="SUPFAM" id="SSF47090">
    <property type="entry name" value="PGBD-like"/>
    <property type="match status" value="1"/>
</dbReference>
<sequence>MAYTRVLKYRLPMLRGNDVLELQLALRALGLYQSGQPDGLFGMRSDAAVRAFQTQNGLTVDGVFGPQSWTRLAEALAGAAPAGTAAPAVVRASAARPADRLAGVLADLTAVHGYRDSVRWHLTPIGLAIGDEPPQGSGGEPKTMRRVWGDFGPSIVRWATQFGVPAELILATIGTESGGDPRAVREEPGYRDDERTPGKVSVGLMQTLISTAREALGEGGNVDRAWLEVPDNAIKAGTACIASKFPQTQFDPPKVACAYNAGGVYYQDGAGNRWKMRQYPIGSAAHADRFVQWFNDVFLLFAADGGAPDASFWARLNART</sequence>
<keyword evidence="4" id="KW-1185">Reference proteome</keyword>
<name>A0A4R2KX01_9GAMM</name>
<dbReference type="Gene3D" id="1.10.101.10">
    <property type="entry name" value="PGBD-like superfamily/PGBD"/>
    <property type="match status" value="1"/>
</dbReference>
<accession>A0A4R2KX01</accession>
<comment type="caution">
    <text evidence="3">The sequence shown here is derived from an EMBL/GenBank/DDBJ whole genome shotgun (WGS) entry which is preliminary data.</text>
</comment>
<dbReference type="EMBL" id="SLWY01000039">
    <property type="protein sequence ID" value="TCO75786.1"/>
    <property type="molecule type" value="Genomic_DNA"/>
</dbReference>
<dbReference type="InterPro" id="IPR036366">
    <property type="entry name" value="PGBDSf"/>
</dbReference>